<dbReference type="SUPFAM" id="SSF55874">
    <property type="entry name" value="ATPase domain of HSP90 chaperone/DNA topoisomerase II/histidine kinase"/>
    <property type="match status" value="1"/>
</dbReference>
<feature type="domain" description="HAMP" evidence="13">
    <location>
        <begin position="184"/>
        <end position="237"/>
    </location>
</feature>
<dbReference type="PROSITE" id="PS50109">
    <property type="entry name" value="HIS_KIN"/>
    <property type="match status" value="1"/>
</dbReference>
<comment type="caution">
    <text evidence="14">The sequence shown here is derived from an EMBL/GenBank/DDBJ whole genome shotgun (WGS) entry which is preliminary data.</text>
</comment>
<sequence length="453" mass="48207">MRATGWRQTVASRGRRPVRGWRSVRGRTTLGATVVVAVALIVGAFSFYGVLSASIHGSTERAAEQRLEELAGRLDGAGGDVIDAIDDEIVQLIEPDGSVRVASEDAREALGSNALPVSDDAQTLIVDEEQMLVVSEDLDGDQSLVLAVSMEDDADTLATVSTLLAVAVPLLLLLVAVTTWLVVGRALRPVERIREHVDGITAERLHQRVPVPDTADEIAALATTMNGMLDRLDAAATAQRRFVSDASHELRSPLATIRQHAELAQAHPDVTSIGELAEVVSEEGLRLQGIVESLLLLARLDEGASTHDEAMDLDDIALGEVRRLRAAGLEVDGSGIHAAQVHGDPRLLGQLVRNLSDNAARHSRGRVAISVTPSDRYVFVTVEDDGAGVPAEERERIFERFVRLDEARSRDAGGSGLGLAIARGIAASAHGTLVVDDSRWGGARFVLALPLGA</sequence>
<evidence type="ECO:0000256" key="10">
    <source>
        <dbReference type="ARBA" id="ARBA00023136"/>
    </source>
</evidence>
<dbReference type="EMBL" id="JAUSXK010000001">
    <property type="protein sequence ID" value="MDQ0642023.1"/>
    <property type="molecule type" value="Genomic_DNA"/>
</dbReference>
<dbReference type="Pfam" id="PF02518">
    <property type="entry name" value="HATPase_c"/>
    <property type="match status" value="1"/>
</dbReference>
<dbReference type="Pfam" id="PF00512">
    <property type="entry name" value="HisKA"/>
    <property type="match status" value="1"/>
</dbReference>
<protein>
    <recommendedName>
        <fullName evidence="3">histidine kinase</fullName>
        <ecNumber evidence="3">2.7.13.3</ecNumber>
    </recommendedName>
</protein>
<dbReference type="PANTHER" id="PTHR45436:SF5">
    <property type="entry name" value="SENSOR HISTIDINE KINASE TRCS"/>
    <property type="match status" value="1"/>
</dbReference>
<proteinExistence type="predicted"/>
<evidence type="ECO:0000256" key="2">
    <source>
        <dbReference type="ARBA" id="ARBA00004236"/>
    </source>
</evidence>
<dbReference type="InterPro" id="IPR005467">
    <property type="entry name" value="His_kinase_dom"/>
</dbReference>
<keyword evidence="10 11" id="KW-0472">Membrane</keyword>
<evidence type="ECO:0000256" key="1">
    <source>
        <dbReference type="ARBA" id="ARBA00000085"/>
    </source>
</evidence>
<evidence type="ECO:0000256" key="7">
    <source>
        <dbReference type="ARBA" id="ARBA00022777"/>
    </source>
</evidence>
<feature type="domain" description="Histidine kinase" evidence="12">
    <location>
        <begin position="245"/>
        <end position="453"/>
    </location>
</feature>
<keyword evidence="8 11" id="KW-1133">Transmembrane helix</keyword>
<feature type="transmembrane region" description="Helical" evidence="11">
    <location>
        <begin position="160"/>
        <end position="183"/>
    </location>
</feature>
<evidence type="ECO:0000256" key="11">
    <source>
        <dbReference type="SAM" id="Phobius"/>
    </source>
</evidence>
<dbReference type="CDD" id="cd06225">
    <property type="entry name" value="HAMP"/>
    <property type="match status" value="1"/>
</dbReference>
<accession>A0ABU0P3V8</accession>
<comment type="catalytic activity">
    <reaction evidence="1">
        <text>ATP + protein L-histidine = ADP + protein N-phospho-L-histidine.</text>
        <dbReference type="EC" id="2.7.13.3"/>
    </reaction>
</comment>
<dbReference type="EC" id="2.7.13.3" evidence="3"/>
<dbReference type="SMART" id="SM00388">
    <property type="entry name" value="HisKA"/>
    <property type="match status" value="1"/>
</dbReference>
<reference evidence="14 15" key="1">
    <citation type="submission" date="2023-07" db="EMBL/GenBank/DDBJ databases">
        <title>Comparative genomics of wheat-associated soil bacteria to identify genetic determinants of phenazine resistance.</title>
        <authorList>
            <person name="Mouncey N."/>
        </authorList>
    </citation>
    <scope>NUCLEOTIDE SEQUENCE [LARGE SCALE GENOMIC DNA]</scope>
    <source>
        <strain evidence="14 15">W2I7</strain>
    </source>
</reference>
<dbReference type="Proteomes" id="UP001239085">
    <property type="component" value="Unassembled WGS sequence"/>
</dbReference>
<name>A0ABU0P3V8_9MICO</name>
<evidence type="ECO:0000259" key="13">
    <source>
        <dbReference type="PROSITE" id="PS50885"/>
    </source>
</evidence>
<dbReference type="CDD" id="cd00075">
    <property type="entry name" value="HATPase"/>
    <property type="match status" value="1"/>
</dbReference>
<evidence type="ECO:0000259" key="12">
    <source>
        <dbReference type="PROSITE" id="PS50109"/>
    </source>
</evidence>
<evidence type="ECO:0000256" key="5">
    <source>
        <dbReference type="ARBA" id="ARBA00022679"/>
    </source>
</evidence>
<evidence type="ECO:0000313" key="14">
    <source>
        <dbReference type="EMBL" id="MDQ0642023.1"/>
    </source>
</evidence>
<dbReference type="InterPro" id="IPR004358">
    <property type="entry name" value="Sig_transdc_His_kin-like_C"/>
</dbReference>
<evidence type="ECO:0000256" key="9">
    <source>
        <dbReference type="ARBA" id="ARBA00023012"/>
    </source>
</evidence>
<dbReference type="Gene3D" id="6.10.340.10">
    <property type="match status" value="1"/>
</dbReference>
<keyword evidence="9" id="KW-0902">Two-component regulatory system</keyword>
<feature type="transmembrane region" description="Helical" evidence="11">
    <location>
        <begin position="29"/>
        <end position="51"/>
    </location>
</feature>
<dbReference type="InterPro" id="IPR050428">
    <property type="entry name" value="TCS_sensor_his_kinase"/>
</dbReference>
<evidence type="ECO:0000313" key="15">
    <source>
        <dbReference type="Proteomes" id="UP001239085"/>
    </source>
</evidence>
<dbReference type="SMART" id="SM00304">
    <property type="entry name" value="HAMP"/>
    <property type="match status" value="1"/>
</dbReference>
<dbReference type="InterPro" id="IPR003594">
    <property type="entry name" value="HATPase_dom"/>
</dbReference>
<comment type="subcellular location">
    <subcellularLocation>
        <location evidence="2">Cell membrane</location>
    </subcellularLocation>
</comment>
<evidence type="ECO:0000256" key="8">
    <source>
        <dbReference type="ARBA" id="ARBA00022989"/>
    </source>
</evidence>
<dbReference type="CDD" id="cd00082">
    <property type="entry name" value="HisKA"/>
    <property type="match status" value="1"/>
</dbReference>
<dbReference type="Gene3D" id="3.30.565.10">
    <property type="entry name" value="Histidine kinase-like ATPase, C-terminal domain"/>
    <property type="match status" value="1"/>
</dbReference>
<dbReference type="Gene3D" id="1.10.287.130">
    <property type="match status" value="1"/>
</dbReference>
<dbReference type="Pfam" id="PF00672">
    <property type="entry name" value="HAMP"/>
    <property type="match status" value="1"/>
</dbReference>
<keyword evidence="6 11" id="KW-0812">Transmembrane</keyword>
<keyword evidence="7 14" id="KW-0418">Kinase</keyword>
<keyword evidence="5" id="KW-0808">Transferase</keyword>
<organism evidence="14 15">
    <name type="scientific">Microbacterium murale</name>
    <dbReference type="NCBI Taxonomy" id="1081040"/>
    <lineage>
        <taxon>Bacteria</taxon>
        <taxon>Bacillati</taxon>
        <taxon>Actinomycetota</taxon>
        <taxon>Actinomycetes</taxon>
        <taxon>Micrococcales</taxon>
        <taxon>Microbacteriaceae</taxon>
        <taxon>Microbacterium</taxon>
    </lineage>
</organism>
<evidence type="ECO:0000256" key="4">
    <source>
        <dbReference type="ARBA" id="ARBA00022553"/>
    </source>
</evidence>
<dbReference type="PRINTS" id="PR00344">
    <property type="entry name" value="BCTRLSENSOR"/>
</dbReference>
<dbReference type="SUPFAM" id="SSF47384">
    <property type="entry name" value="Homodimeric domain of signal transducing histidine kinase"/>
    <property type="match status" value="1"/>
</dbReference>
<dbReference type="InterPro" id="IPR036890">
    <property type="entry name" value="HATPase_C_sf"/>
</dbReference>
<keyword evidence="4" id="KW-0597">Phosphoprotein</keyword>
<evidence type="ECO:0000256" key="6">
    <source>
        <dbReference type="ARBA" id="ARBA00022692"/>
    </source>
</evidence>
<dbReference type="InterPro" id="IPR003661">
    <property type="entry name" value="HisK_dim/P_dom"/>
</dbReference>
<gene>
    <name evidence="14" type="ORF">QFZ46_000183</name>
</gene>
<keyword evidence="15" id="KW-1185">Reference proteome</keyword>
<dbReference type="SMART" id="SM00387">
    <property type="entry name" value="HATPase_c"/>
    <property type="match status" value="1"/>
</dbReference>
<dbReference type="GO" id="GO:0016301">
    <property type="term" value="F:kinase activity"/>
    <property type="evidence" value="ECO:0007669"/>
    <property type="project" value="UniProtKB-KW"/>
</dbReference>
<dbReference type="PROSITE" id="PS50885">
    <property type="entry name" value="HAMP"/>
    <property type="match status" value="1"/>
</dbReference>
<dbReference type="InterPro" id="IPR036097">
    <property type="entry name" value="HisK_dim/P_sf"/>
</dbReference>
<dbReference type="PANTHER" id="PTHR45436">
    <property type="entry name" value="SENSOR HISTIDINE KINASE YKOH"/>
    <property type="match status" value="1"/>
</dbReference>
<dbReference type="SUPFAM" id="SSF158472">
    <property type="entry name" value="HAMP domain-like"/>
    <property type="match status" value="1"/>
</dbReference>
<dbReference type="InterPro" id="IPR003660">
    <property type="entry name" value="HAMP_dom"/>
</dbReference>
<evidence type="ECO:0000256" key="3">
    <source>
        <dbReference type="ARBA" id="ARBA00012438"/>
    </source>
</evidence>